<evidence type="ECO:0000313" key="3">
    <source>
        <dbReference type="Proteomes" id="UP000887226"/>
    </source>
</evidence>
<keyword evidence="1" id="KW-1133">Transmembrane helix</keyword>
<gene>
    <name evidence="2" type="ORF">BJ878DRAFT_1967</name>
</gene>
<dbReference type="EMBL" id="MU253737">
    <property type="protein sequence ID" value="KAG9249308.1"/>
    <property type="molecule type" value="Genomic_DNA"/>
</dbReference>
<feature type="transmembrane region" description="Helical" evidence="1">
    <location>
        <begin position="49"/>
        <end position="68"/>
    </location>
</feature>
<proteinExistence type="predicted"/>
<feature type="transmembrane region" description="Helical" evidence="1">
    <location>
        <begin position="75"/>
        <end position="95"/>
    </location>
</feature>
<evidence type="ECO:0000313" key="2">
    <source>
        <dbReference type="EMBL" id="KAG9249308.1"/>
    </source>
</evidence>
<organism evidence="2 3">
    <name type="scientific">Calycina marina</name>
    <dbReference type="NCBI Taxonomy" id="1763456"/>
    <lineage>
        <taxon>Eukaryota</taxon>
        <taxon>Fungi</taxon>
        <taxon>Dikarya</taxon>
        <taxon>Ascomycota</taxon>
        <taxon>Pezizomycotina</taxon>
        <taxon>Leotiomycetes</taxon>
        <taxon>Helotiales</taxon>
        <taxon>Pezizellaceae</taxon>
        <taxon>Calycina</taxon>
    </lineage>
</organism>
<reference evidence="2" key="1">
    <citation type="journal article" date="2021" name="IMA Fungus">
        <title>Genomic characterization of three marine fungi, including Emericellopsis atlantica sp. nov. with signatures of a generalist lifestyle and marine biomass degradation.</title>
        <authorList>
            <person name="Hagestad O.C."/>
            <person name="Hou L."/>
            <person name="Andersen J.H."/>
            <person name="Hansen E.H."/>
            <person name="Altermark B."/>
            <person name="Li C."/>
            <person name="Kuhnert E."/>
            <person name="Cox R.J."/>
            <person name="Crous P.W."/>
            <person name="Spatafora J.W."/>
            <person name="Lail K."/>
            <person name="Amirebrahimi M."/>
            <person name="Lipzen A."/>
            <person name="Pangilinan J."/>
            <person name="Andreopoulos W."/>
            <person name="Hayes R.D."/>
            <person name="Ng V."/>
            <person name="Grigoriev I.V."/>
            <person name="Jackson S.A."/>
            <person name="Sutton T.D.S."/>
            <person name="Dobson A.D.W."/>
            <person name="Rama T."/>
        </authorList>
    </citation>
    <scope>NUCLEOTIDE SEQUENCE</scope>
    <source>
        <strain evidence="2">TRa3180A</strain>
    </source>
</reference>
<comment type="caution">
    <text evidence="2">The sequence shown here is derived from an EMBL/GenBank/DDBJ whole genome shotgun (WGS) entry which is preliminary data.</text>
</comment>
<accession>A0A9P7ZBU5</accession>
<keyword evidence="1" id="KW-0812">Transmembrane</keyword>
<name>A0A9P7ZBU5_9HELO</name>
<dbReference type="AlphaFoldDB" id="A0A9P7ZBU5"/>
<keyword evidence="3" id="KW-1185">Reference proteome</keyword>
<keyword evidence="1" id="KW-0472">Membrane</keyword>
<evidence type="ECO:0000256" key="1">
    <source>
        <dbReference type="SAM" id="Phobius"/>
    </source>
</evidence>
<sequence>MEVTSGLLPGRRRRDQHPSTSYCMEWSHKHLLQDRHQAAGESCQEELDFLFWNLLNQSIVGIVCFPYIGIASAYIMLMFALLFSPIVVIGAILGIKENNSNALQRGWTLAWLVGENILPFLFGNIGCKMRKMRLRKIHAIILLLIFMFRL</sequence>
<protein>
    <submittedName>
        <fullName evidence="2">Uncharacterized protein</fullName>
    </submittedName>
</protein>
<dbReference type="Proteomes" id="UP000887226">
    <property type="component" value="Unassembled WGS sequence"/>
</dbReference>
<feature type="transmembrane region" description="Helical" evidence="1">
    <location>
        <begin position="107"/>
        <end position="127"/>
    </location>
</feature>